<organism evidence="2 3">
    <name type="scientific">Effrenium voratum</name>
    <dbReference type="NCBI Taxonomy" id="2562239"/>
    <lineage>
        <taxon>Eukaryota</taxon>
        <taxon>Sar</taxon>
        <taxon>Alveolata</taxon>
        <taxon>Dinophyceae</taxon>
        <taxon>Suessiales</taxon>
        <taxon>Symbiodiniaceae</taxon>
        <taxon>Effrenium</taxon>
    </lineage>
</organism>
<evidence type="ECO:0000313" key="3">
    <source>
        <dbReference type="Proteomes" id="UP001178507"/>
    </source>
</evidence>
<accession>A0AA36MP36</accession>
<dbReference type="Proteomes" id="UP001178507">
    <property type="component" value="Unassembled WGS sequence"/>
</dbReference>
<dbReference type="AlphaFoldDB" id="A0AA36MP36"/>
<protein>
    <submittedName>
        <fullName evidence="2">Uncharacterized protein</fullName>
    </submittedName>
</protein>
<feature type="transmembrane region" description="Helical" evidence="1">
    <location>
        <begin position="207"/>
        <end position="227"/>
    </location>
</feature>
<comment type="caution">
    <text evidence="2">The sequence shown here is derived from an EMBL/GenBank/DDBJ whole genome shotgun (WGS) entry which is preliminary data.</text>
</comment>
<dbReference type="EMBL" id="CAUJNA010000236">
    <property type="protein sequence ID" value="CAJ1374207.1"/>
    <property type="molecule type" value="Genomic_DNA"/>
</dbReference>
<evidence type="ECO:0000256" key="1">
    <source>
        <dbReference type="SAM" id="Phobius"/>
    </source>
</evidence>
<reference evidence="2" key="1">
    <citation type="submission" date="2023-08" db="EMBL/GenBank/DDBJ databases">
        <authorList>
            <person name="Chen Y."/>
            <person name="Shah S."/>
            <person name="Dougan E. K."/>
            <person name="Thang M."/>
            <person name="Chan C."/>
        </authorList>
    </citation>
    <scope>NUCLEOTIDE SEQUENCE</scope>
</reference>
<keyword evidence="3" id="KW-1185">Reference proteome</keyword>
<proteinExistence type="predicted"/>
<keyword evidence="1" id="KW-0812">Transmembrane</keyword>
<keyword evidence="1" id="KW-0472">Membrane</keyword>
<keyword evidence="1" id="KW-1133">Transmembrane helix</keyword>
<name>A0AA36MP36_9DINO</name>
<evidence type="ECO:0000313" key="2">
    <source>
        <dbReference type="EMBL" id="CAJ1374207.1"/>
    </source>
</evidence>
<sequence>MWSFGLLLLPLARGRICQSHGDCPPEKYCFSYAACRKFIDSEPFVVGDLVKVDKLDKVKGCPGWVVIGSNPNGTYNVQCSSEEELSLAVDKDKLHYADAFGYNCGEFSHTGVCGLVQLCPSSHDSIDGTCPGRAQNKTAACYDLNKEFCKSVEQSPRLCAQPYHGPNVSVTCCAACARFATPPPSPCKACELKASTPSVRGWSGSTYAALLGCAAALVAAALCARRLKSRIQSKMKSQEPQELEEAAEYLQMASPDAVLKS</sequence>
<gene>
    <name evidence="2" type="ORF">EVOR1521_LOCUS3821</name>
</gene>